<dbReference type="SMART" id="SM00941">
    <property type="entry name" value="PYNP_C"/>
    <property type="match status" value="1"/>
</dbReference>
<dbReference type="GO" id="GO:0009032">
    <property type="term" value="F:thymidine phosphorylase activity"/>
    <property type="evidence" value="ECO:0007669"/>
    <property type="project" value="UniProtKB-UniRule"/>
</dbReference>
<dbReference type="InterPro" id="IPR017459">
    <property type="entry name" value="Glycosyl_Trfase_fam3_N_dom"/>
</dbReference>
<dbReference type="PANTHER" id="PTHR10515">
    <property type="entry name" value="THYMIDINE PHOSPHORYLASE"/>
    <property type="match status" value="1"/>
</dbReference>
<evidence type="ECO:0000313" key="8">
    <source>
        <dbReference type="Proteomes" id="UP000005408"/>
    </source>
</evidence>
<dbReference type="InterPro" id="IPR036320">
    <property type="entry name" value="Glycosyl_Trfase_fam3_N_dom_sf"/>
</dbReference>
<keyword evidence="3 5" id="KW-0328">Glycosyltransferase</keyword>
<dbReference type="InterPro" id="IPR035902">
    <property type="entry name" value="Nuc_phospho_transferase"/>
</dbReference>
<dbReference type="NCBIfam" id="NF004490">
    <property type="entry name" value="PRK05820.1"/>
    <property type="match status" value="1"/>
</dbReference>
<dbReference type="PIRSF" id="PIRSF000478">
    <property type="entry name" value="TP_PyNP"/>
    <property type="match status" value="1"/>
</dbReference>
<name>A0A8W8J4X4_MAGGI</name>
<keyword evidence="8" id="KW-1185">Reference proteome</keyword>
<dbReference type="InterPro" id="IPR000312">
    <property type="entry name" value="Glycosyl_Trfase_fam3"/>
</dbReference>
<dbReference type="OrthoDB" id="445007at2759"/>
<dbReference type="EnsemblMetazoa" id="G16866.1">
    <property type="protein sequence ID" value="G16866.1:cds"/>
    <property type="gene ID" value="G16866"/>
</dbReference>
<proteinExistence type="inferred from homology"/>
<evidence type="ECO:0000256" key="4">
    <source>
        <dbReference type="ARBA" id="ARBA00022679"/>
    </source>
</evidence>
<dbReference type="InterPro" id="IPR017872">
    <property type="entry name" value="Pyrmidine_PPase_CS"/>
</dbReference>
<dbReference type="GO" id="GO:0004645">
    <property type="term" value="F:1,4-alpha-oligoglucan phosphorylase activity"/>
    <property type="evidence" value="ECO:0007669"/>
    <property type="project" value="InterPro"/>
</dbReference>
<dbReference type="Proteomes" id="UP000005408">
    <property type="component" value="Unassembled WGS sequence"/>
</dbReference>
<sequence>MAASFAIPDLIVKKRNGHALTTEEIKYFIQEVVNGGIQQCQLGAMLMAMYLKGLTDEEIVCLTREMMNSGDVLGPWPKEWKGKVVDKHSTGGVGDKVSLILAPALAACGMKVPMVSGRGLGHTGGTLDKLESIPGFTVSVSNEKMEEILQEVGCCIVGQTKQLVPADKEMYRVRDVTGTVDNLGLIAGSIISKKVAEQLDALVLDVKFGVGAFIQDKVQSRVLAQKMVTIGKGLGVKTSALLTDMNNPIGKKIGNALEVAESIDCLHGNGPRDLEDLVLKLGGQLLFLSGNAPSAEAGEVKLKETLNNGSAAKKFEDMIIAQGADPEKAKVLCDKNADVWSVLPKAKFMTPVKSQKTGFVTAIQSRACAECSLKLGAGRQAFTDPINYAVGLEVCVDIGDEIKEGDPWIKVHHDCDVIPDVIKSKLMESIDIQPTRPTNILSTRVSEVIS</sequence>
<comment type="pathway">
    <text evidence="5">Pyrimidine metabolism; dTMP biosynthesis via salvage pathway; dTMP from thymine: step 1/2.</text>
</comment>
<accession>A0A8W8J4X4</accession>
<reference evidence="7" key="1">
    <citation type="submission" date="2022-08" db="UniProtKB">
        <authorList>
            <consortium name="EnsemblMetazoa"/>
        </authorList>
    </citation>
    <scope>IDENTIFICATION</scope>
    <source>
        <strain evidence="7">05x7-T-G4-1.051#20</strain>
    </source>
</reference>
<comment type="function">
    <text evidence="5">Catalyzes the reversible phosphorolysis of thymidine. The produced molecules are then utilized as carbon and energy sources or in the rescue of pyrimidine bases for nucleotide synthesis.</text>
</comment>
<evidence type="ECO:0000256" key="3">
    <source>
        <dbReference type="ARBA" id="ARBA00022676"/>
    </source>
</evidence>
<dbReference type="SUPFAM" id="SSF52418">
    <property type="entry name" value="Nucleoside phosphorylase/phosphoribosyltransferase catalytic domain"/>
    <property type="match status" value="1"/>
</dbReference>
<evidence type="ECO:0000256" key="1">
    <source>
        <dbReference type="ARBA" id="ARBA00006915"/>
    </source>
</evidence>
<dbReference type="InterPro" id="IPR036566">
    <property type="entry name" value="PYNP-like_C_sf"/>
</dbReference>
<dbReference type="EC" id="2.4.2.4" evidence="5"/>
<dbReference type="PANTHER" id="PTHR10515:SF0">
    <property type="entry name" value="THYMIDINE PHOSPHORYLASE"/>
    <property type="match status" value="1"/>
</dbReference>
<dbReference type="Gene3D" id="3.90.1170.30">
    <property type="entry name" value="Pyrimidine nucleoside phosphorylase-like, C-terminal domain"/>
    <property type="match status" value="1"/>
</dbReference>
<evidence type="ECO:0000256" key="2">
    <source>
        <dbReference type="ARBA" id="ARBA00011738"/>
    </source>
</evidence>
<dbReference type="AlphaFoldDB" id="A0A8W8J4X4"/>
<dbReference type="GO" id="GO:0006206">
    <property type="term" value="P:pyrimidine nucleobase metabolic process"/>
    <property type="evidence" value="ECO:0007669"/>
    <property type="project" value="InterPro"/>
</dbReference>
<comment type="similarity">
    <text evidence="1 5">Belongs to the thymidine/pyrimidine-nucleoside phosphorylase family.</text>
</comment>
<dbReference type="Gene3D" id="3.40.1030.10">
    <property type="entry name" value="Nucleoside phosphorylase/phosphoribosyltransferase catalytic domain"/>
    <property type="match status" value="1"/>
</dbReference>
<evidence type="ECO:0000259" key="6">
    <source>
        <dbReference type="SMART" id="SM00941"/>
    </source>
</evidence>
<dbReference type="FunFam" id="3.40.1030.10:FF:000003">
    <property type="entry name" value="Pyrimidine-nucleoside phosphorylase"/>
    <property type="match status" value="1"/>
</dbReference>
<protein>
    <recommendedName>
        <fullName evidence="5">Thymidine phosphorylase</fullName>
        <shortName evidence="5">TP</shortName>
        <ecNumber evidence="5">2.4.2.4</ecNumber>
    </recommendedName>
    <alternativeName>
        <fullName evidence="5">TdRPase</fullName>
    </alternativeName>
</protein>
<dbReference type="Gene3D" id="1.20.970.10">
    <property type="entry name" value="Transferase, Pyrimidine Nucleoside Phosphorylase, Chain C"/>
    <property type="match status" value="1"/>
</dbReference>
<dbReference type="InterPro" id="IPR018090">
    <property type="entry name" value="Pyrmidine_PPas_bac/euk"/>
</dbReference>
<dbReference type="Pfam" id="PF00591">
    <property type="entry name" value="Glycos_transf_3"/>
    <property type="match status" value="1"/>
</dbReference>
<feature type="domain" description="Pyrimidine nucleoside phosphorylase C-terminal" evidence="6">
    <location>
        <begin position="359"/>
        <end position="433"/>
    </location>
</feature>
<dbReference type="SUPFAM" id="SSF47648">
    <property type="entry name" value="Nucleoside phosphorylase/phosphoribosyltransferase N-terminal domain"/>
    <property type="match status" value="1"/>
</dbReference>
<dbReference type="OMA" id="VWGGATN"/>
<dbReference type="GO" id="GO:0006213">
    <property type="term" value="P:pyrimidine nucleoside metabolic process"/>
    <property type="evidence" value="ECO:0007669"/>
    <property type="project" value="UniProtKB-UniRule"/>
</dbReference>
<comment type="subunit">
    <text evidence="2 5">Homodimer.</text>
</comment>
<dbReference type="PROSITE" id="PS00647">
    <property type="entry name" value="THYMID_PHOSPHORYLASE"/>
    <property type="match status" value="1"/>
</dbReference>
<evidence type="ECO:0000313" key="7">
    <source>
        <dbReference type="EnsemblMetazoa" id="G16866.1:cds"/>
    </source>
</evidence>
<dbReference type="Pfam" id="PF07831">
    <property type="entry name" value="PYNP_C"/>
    <property type="match status" value="1"/>
</dbReference>
<dbReference type="SUPFAM" id="SSF54680">
    <property type="entry name" value="Pyrimidine nucleoside phosphorylase C-terminal domain"/>
    <property type="match status" value="1"/>
</dbReference>
<organism evidence="7 8">
    <name type="scientific">Magallana gigas</name>
    <name type="common">Pacific oyster</name>
    <name type="synonym">Crassostrea gigas</name>
    <dbReference type="NCBI Taxonomy" id="29159"/>
    <lineage>
        <taxon>Eukaryota</taxon>
        <taxon>Metazoa</taxon>
        <taxon>Spiralia</taxon>
        <taxon>Lophotrochozoa</taxon>
        <taxon>Mollusca</taxon>
        <taxon>Bivalvia</taxon>
        <taxon>Autobranchia</taxon>
        <taxon>Pteriomorphia</taxon>
        <taxon>Ostreida</taxon>
        <taxon>Ostreoidea</taxon>
        <taxon>Ostreidae</taxon>
        <taxon>Magallana</taxon>
    </lineage>
</organism>
<dbReference type="Pfam" id="PF02885">
    <property type="entry name" value="Glycos_trans_3N"/>
    <property type="match status" value="1"/>
</dbReference>
<dbReference type="NCBIfam" id="TIGR02644">
    <property type="entry name" value="Y_phosphoryl"/>
    <property type="match status" value="1"/>
</dbReference>
<evidence type="ECO:0000256" key="5">
    <source>
        <dbReference type="PIRNR" id="PIRNR000478"/>
    </source>
</evidence>
<comment type="catalytic activity">
    <reaction evidence="5">
        <text>thymidine + phosphate = 2-deoxy-alpha-D-ribose 1-phosphate + thymine</text>
        <dbReference type="Rhea" id="RHEA:16037"/>
        <dbReference type="ChEBI" id="CHEBI:17748"/>
        <dbReference type="ChEBI" id="CHEBI:17821"/>
        <dbReference type="ChEBI" id="CHEBI:43474"/>
        <dbReference type="ChEBI" id="CHEBI:57259"/>
        <dbReference type="EC" id="2.4.2.4"/>
    </reaction>
</comment>
<dbReference type="InterPro" id="IPR000053">
    <property type="entry name" value="Thymidine/pyrmidine_PPase"/>
</dbReference>
<keyword evidence="4 5" id="KW-0808">Transferase</keyword>
<dbReference type="InterPro" id="IPR013102">
    <property type="entry name" value="PYNP_C"/>
</dbReference>
<dbReference type="GO" id="GO:0005829">
    <property type="term" value="C:cytosol"/>
    <property type="evidence" value="ECO:0007669"/>
    <property type="project" value="TreeGrafter"/>
</dbReference>